<proteinExistence type="predicted"/>
<sequence length="113" mass="12730">MEKDCSELKGELPGGPLTTDELLPIIRNLKRMKAPGLNKITYEHIIFGGELATQVVVKLFNEIVIQAKNTQRLHVFQHSVCKTAQTRSDMCESLFGVYPISSEIDKRKLIFLG</sequence>
<name>A0A8W8JLE5_MAGGI</name>
<evidence type="ECO:0000313" key="1">
    <source>
        <dbReference type="EnsemblMetazoa" id="G19140.1:cds"/>
    </source>
</evidence>
<dbReference type="EnsemblMetazoa" id="G19140.1">
    <property type="protein sequence ID" value="G19140.1:cds"/>
    <property type="gene ID" value="G19140"/>
</dbReference>
<dbReference type="AlphaFoldDB" id="A0A8W8JLE5"/>
<organism evidence="1 2">
    <name type="scientific">Magallana gigas</name>
    <name type="common">Pacific oyster</name>
    <name type="synonym">Crassostrea gigas</name>
    <dbReference type="NCBI Taxonomy" id="29159"/>
    <lineage>
        <taxon>Eukaryota</taxon>
        <taxon>Metazoa</taxon>
        <taxon>Spiralia</taxon>
        <taxon>Lophotrochozoa</taxon>
        <taxon>Mollusca</taxon>
        <taxon>Bivalvia</taxon>
        <taxon>Autobranchia</taxon>
        <taxon>Pteriomorphia</taxon>
        <taxon>Ostreida</taxon>
        <taxon>Ostreoidea</taxon>
        <taxon>Ostreidae</taxon>
        <taxon>Magallana</taxon>
    </lineage>
</organism>
<reference evidence="1" key="1">
    <citation type="submission" date="2022-08" db="UniProtKB">
        <authorList>
            <consortium name="EnsemblMetazoa"/>
        </authorList>
    </citation>
    <scope>IDENTIFICATION</scope>
    <source>
        <strain evidence="1">05x7-T-G4-1.051#20</strain>
    </source>
</reference>
<keyword evidence="2" id="KW-1185">Reference proteome</keyword>
<accession>A0A8W8JLE5</accession>
<protein>
    <submittedName>
        <fullName evidence="1">Uncharacterized protein</fullName>
    </submittedName>
</protein>
<dbReference type="Proteomes" id="UP000005408">
    <property type="component" value="Unassembled WGS sequence"/>
</dbReference>
<evidence type="ECO:0000313" key="2">
    <source>
        <dbReference type="Proteomes" id="UP000005408"/>
    </source>
</evidence>